<dbReference type="OrthoDB" id="9863at2157"/>
<dbReference type="EC" id="3.1.1.96" evidence="4"/>
<sequence>MHIALLHSRLDPAGTNLARRIRSLLEEREDWPLPRAASLSFHETGERIIHAEGVDADLIVFLSRHTSSHPVPALTVHVTGNFGEPCFGGEARSLAPAAPEMMHAVLRGLASHAPAGYRVSYEATHHGPTALQAPSLFVEIGSTETEWNDPAAAEAAALAVLEASPGPVIPLVGFGGTHYAVRQTEIALSSRGAFGHIAPSREVPLLDDAMVRAMAENTGAVAAYIDKKALPPKEVDRLLALLDDAGLPILSEGEITGIGDLAWETYAAIRTIGDRIAPGGRVHTGTLSGRGDPGVVDVPAHLLSEAEKADGKALREGLAQMPVAVVVGRDGGLTPSVITFKNQSEEIIHDLISLCIKLIHDRWSTATDGDHLVVRKMRFDPAQARALGVPGGPSFGRLSRGQNIEVEGRTITPAMVQSCSETRIHIPGLERYIT</sequence>
<evidence type="ECO:0000313" key="5">
    <source>
        <dbReference type="EMBL" id="NVO67377.1"/>
    </source>
</evidence>
<dbReference type="RefSeq" id="WP_176788973.1">
    <property type="nucleotide sequence ID" value="NZ_JABXWR010000001.1"/>
</dbReference>
<dbReference type="HAMAP" id="MF_00562">
    <property type="entry name" value="Deacylase_DtdA"/>
    <property type="match status" value="1"/>
</dbReference>
<evidence type="ECO:0000256" key="3">
    <source>
        <dbReference type="ARBA" id="ARBA00022833"/>
    </source>
</evidence>
<comment type="cofactor">
    <cofactor evidence="4">
        <name>Zn(2+)</name>
        <dbReference type="ChEBI" id="CHEBI:29105"/>
    </cofactor>
    <text evidence="4">Binds 2 Zn(2+) ions per subunit.</text>
</comment>
<dbReference type="GO" id="GO:0008270">
    <property type="term" value="F:zinc ion binding"/>
    <property type="evidence" value="ECO:0007669"/>
    <property type="project" value="UniProtKB-UniRule"/>
</dbReference>
<evidence type="ECO:0000256" key="2">
    <source>
        <dbReference type="ARBA" id="ARBA00022801"/>
    </source>
</evidence>
<evidence type="ECO:0000256" key="4">
    <source>
        <dbReference type="HAMAP-Rule" id="MF_00562"/>
    </source>
</evidence>
<comment type="caution">
    <text evidence="5">The sequence shown here is derived from an EMBL/GenBank/DDBJ whole genome shotgun (WGS) entry which is preliminary data.</text>
</comment>
<comment type="similarity">
    <text evidence="4">Belongs to the DtdA deacylase family.</text>
</comment>
<keyword evidence="2 4" id="KW-0378">Hydrolase</keyword>
<comment type="subunit">
    <text evidence="4">Monomer.</text>
</comment>
<comment type="function">
    <text evidence="4">D-aminoacyl-tRNA deacylase with broad substrate specificity. By recycling D-aminoacyl-tRNA to D-amino acids and free tRNA molecules, this enzyme counteracts the toxicity associated with the formation of D-aminoacyl-tRNA entities in vivo.</text>
</comment>
<comment type="catalytic activity">
    <reaction evidence="4">
        <text>glycyl-tRNA(Ala) + H2O = tRNA(Ala) + glycine + H(+)</text>
        <dbReference type="Rhea" id="RHEA:53744"/>
        <dbReference type="Rhea" id="RHEA-COMP:9657"/>
        <dbReference type="Rhea" id="RHEA-COMP:13640"/>
        <dbReference type="ChEBI" id="CHEBI:15377"/>
        <dbReference type="ChEBI" id="CHEBI:15378"/>
        <dbReference type="ChEBI" id="CHEBI:57305"/>
        <dbReference type="ChEBI" id="CHEBI:78442"/>
        <dbReference type="ChEBI" id="CHEBI:78522"/>
        <dbReference type="EC" id="3.1.1.96"/>
    </reaction>
</comment>
<dbReference type="Gene3D" id="3.40.630.50">
    <property type="entry name" value="AF0625-like"/>
    <property type="match status" value="1"/>
</dbReference>
<keyword evidence="3 4" id="KW-0862">Zinc</keyword>
<dbReference type="GO" id="GO:0051499">
    <property type="term" value="F:D-aminoacyl-tRNA deacylase activity"/>
    <property type="evidence" value="ECO:0007669"/>
    <property type="project" value="UniProtKB-UniRule"/>
</dbReference>
<organism evidence="5 6">
    <name type="scientific">Methanofollis tationis</name>
    <dbReference type="NCBI Taxonomy" id="81417"/>
    <lineage>
        <taxon>Archaea</taxon>
        <taxon>Methanobacteriati</taxon>
        <taxon>Methanobacteriota</taxon>
        <taxon>Stenosarchaea group</taxon>
        <taxon>Methanomicrobia</taxon>
        <taxon>Methanomicrobiales</taxon>
        <taxon>Methanomicrobiaceae</taxon>
        <taxon>Methanofollis</taxon>
    </lineage>
</organism>
<dbReference type="Proteomes" id="UP000570823">
    <property type="component" value="Unassembled WGS sequence"/>
</dbReference>
<dbReference type="InterPro" id="IPR007508">
    <property type="entry name" value="DtdA"/>
</dbReference>
<dbReference type="Gene3D" id="3.40.50.10700">
    <property type="entry name" value="AF0625-like"/>
    <property type="match status" value="1"/>
</dbReference>
<gene>
    <name evidence="4" type="primary">dtdA</name>
    <name evidence="5" type="ORF">HWN36_08685</name>
</gene>
<comment type="catalytic activity">
    <reaction evidence="4">
        <text>a D-aminoacyl-tRNA + H2O = a tRNA + a D-alpha-amino acid + H(+)</text>
        <dbReference type="Rhea" id="RHEA:13953"/>
        <dbReference type="Rhea" id="RHEA-COMP:10123"/>
        <dbReference type="Rhea" id="RHEA-COMP:10124"/>
        <dbReference type="ChEBI" id="CHEBI:15377"/>
        <dbReference type="ChEBI" id="CHEBI:15378"/>
        <dbReference type="ChEBI" id="CHEBI:59871"/>
        <dbReference type="ChEBI" id="CHEBI:78442"/>
        <dbReference type="ChEBI" id="CHEBI:79333"/>
        <dbReference type="EC" id="3.1.1.96"/>
    </reaction>
</comment>
<protein>
    <recommendedName>
        <fullName evidence="4">D-aminoacyl-tRNA deacylase</fullName>
        <ecNumber evidence="4">3.1.1.96</ecNumber>
    </recommendedName>
</protein>
<dbReference type="GO" id="GO:0019478">
    <property type="term" value="P:D-amino acid catabolic process"/>
    <property type="evidence" value="ECO:0007669"/>
    <property type="project" value="UniProtKB-UniRule"/>
</dbReference>
<evidence type="ECO:0000256" key="1">
    <source>
        <dbReference type="ARBA" id="ARBA00022723"/>
    </source>
</evidence>
<dbReference type="SUPFAM" id="SSF142535">
    <property type="entry name" value="AF0625-like"/>
    <property type="match status" value="1"/>
</dbReference>
<keyword evidence="1 4" id="KW-0479">Metal-binding</keyword>
<name>A0A7K4HQQ3_9EURY</name>
<proteinExistence type="inferred from homology"/>
<accession>A0A7K4HQQ3</accession>
<keyword evidence="6" id="KW-1185">Reference proteome</keyword>
<evidence type="ECO:0000313" key="6">
    <source>
        <dbReference type="Proteomes" id="UP000570823"/>
    </source>
</evidence>
<dbReference type="PANTHER" id="PTHR34667">
    <property type="entry name" value="D-AMINOACYL-TRNA DEACYLASE"/>
    <property type="match status" value="1"/>
</dbReference>
<dbReference type="AlphaFoldDB" id="A0A7K4HQQ3"/>
<dbReference type="PANTHER" id="PTHR34667:SF1">
    <property type="entry name" value="D-AMINOACYL-TRNA DEACYLASE"/>
    <property type="match status" value="1"/>
</dbReference>
<dbReference type="Pfam" id="PF04414">
    <property type="entry name" value="tRNA_deacylase"/>
    <property type="match status" value="1"/>
</dbReference>
<dbReference type="InterPro" id="IPR018033">
    <property type="entry name" value="Deacylase_DtdA_archaea"/>
</dbReference>
<dbReference type="EMBL" id="JABXWR010000001">
    <property type="protein sequence ID" value="NVO67377.1"/>
    <property type="molecule type" value="Genomic_DNA"/>
</dbReference>
<reference evidence="5 6" key="1">
    <citation type="submission" date="2020-06" db="EMBL/GenBank/DDBJ databases">
        <title>Methanofollis fontis sp. nov., a methanogen isolated from marine sediments near a cold seep at Four-Way Closure Ridge offshore southwestern Taiwan.</title>
        <authorList>
            <person name="Chen S.-C."/>
            <person name="Teng N.-H."/>
            <person name="Lin Y.-S."/>
            <person name="Lai M.-C."/>
            <person name="Chen H.-H."/>
            <person name="Wang C.-C."/>
        </authorList>
    </citation>
    <scope>NUCLEOTIDE SEQUENCE [LARGE SCALE GENOMIC DNA]</scope>
    <source>
        <strain evidence="5 6">DSM 2702</strain>
    </source>
</reference>